<evidence type="ECO:0000313" key="2">
    <source>
        <dbReference type="Proteomes" id="UP000887159"/>
    </source>
</evidence>
<reference evidence="1" key="1">
    <citation type="submission" date="2020-08" db="EMBL/GenBank/DDBJ databases">
        <title>Multicomponent nature underlies the extraordinary mechanical properties of spider dragline silk.</title>
        <authorList>
            <person name="Kono N."/>
            <person name="Nakamura H."/>
            <person name="Mori M."/>
            <person name="Yoshida Y."/>
            <person name="Ohtoshi R."/>
            <person name="Malay A.D."/>
            <person name="Moran D.A.P."/>
            <person name="Tomita M."/>
            <person name="Numata K."/>
            <person name="Arakawa K."/>
        </authorList>
    </citation>
    <scope>NUCLEOTIDE SEQUENCE</scope>
</reference>
<dbReference type="Proteomes" id="UP000887159">
    <property type="component" value="Unassembled WGS sequence"/>
</dbReference>
<dbReference type="EMBL" id="BMAU01021390">
    <property type="protein sequence ID" value="GFY30041.1"/>
    <property type="molecule type" value="Genomic_DNA"/>
</dbReference>
<dbReference type="AlphaFoldDB" id="A0A8X6W9F9"/>
<sequence>MFASPRVNGALSLSLSASSPGLGTCSRCCLATGSKPTATEDPLFRVARQPKMGFGLLKKPFPRAILLPASVFSNS</sequence>
<evidence type="ECO:0000313" key="1">
    <source>
        <dbReference type="EMBL" id="GFY30041.1"/>
    </source>
</evidence>
<name>A0A8X6W9F9_TRICX</name>
<keyword evidence="2" id="KW-1185">Reference proteome</keyword>
<comment type="caution">
    <text evidence="1">The sequence shown here is derived from an EMBL/GenBank/DDBJ whole genome shotgun (WGS) entry which is preliminary data.</text>
</comment>
<organism evidence="1 2">
    <name type="scientific">Trichonephila clavipes</name>
    <name type="common">Golden silk orbweaver</name>
    <name type="synonym">Nephila clavipes</name>
    <dbReference type="NCBI Taxonomy" id="2585209"/>
    <lineage>
        <taxon>Eukaryota</taxon>
        <taxon>Metazoa</taxon>
        <taxon>Ecdysozoa</taxon>
        <taxon>Arthropoda</taxon>
        <taxon>Chelicerata</taxon>
        <taxon>Arachnida</taxon>
        <taxon>Araneae</taxon>
        <taxon>Araneomorphae</taxon>
        <taxon>Entelegynae</taxon>
        <taxon>Araneoidea</taxon>
        <taxon>Nephilidae</taxon>
        <taxon>Trichonephila</taxon>
    </lineage>
</organism>
<protein>
    <submittedName>
        <fullName evidence="1">Uncharacterized protein</fullName>
    </submittedName>
</protein>
<accession>A0A8X6W9F9</accession>
<proteinExistence type="predicted"/>
<gene>
    <name evidence="1" type="ORF">TNCV_4073541</name>
</gene>